<feature type="transmembrane region" description="Helical" evidence="6">
    <location>
        <begin position="265"/>
        <end position="286"/>
    </location>
</feature>
<dbReference type="OrthoDB" id="191139at2759"/>
<feature type="transmembrane region" description="Helical" evidence="6">
    <location>
        <begin position="373"/>
        <end position="395"/>
    </location>
</feature>
<dbReference type="InterPro" id="IPR004776">
    <property type="entry name" value="Mem_transp_PIN-like"/>
</dbReference>
<feature type="transmembrane region" description="Helical" evidence="6">
    <location>
        <begin position="50"/>
        <end position="69"/>
    </location>
</feature>
<feature type="transmembrane region" description="Helical" evidence="6">
    <location>
        <begin position="239"/>
        <end position="258"/>
    </location>
</feature>
<accession>A0A9D4VA05</accession>
<organism evidence="8 9">
    <name type="scientific">Adiantum capillus-veneris</name>
    <name type="common">Maidenhair fern</name>
    <dbReference type="NCBI Taxonomy" id="13818"/>
    <lineage>
        <taxon>Eukaryota</taxon>
        <taxon>Viridiplantae</taxon>
        <taxon>Streptophyta</taxon>
        <taxon>Embryophyta</taxon>
        <taxon>Tracheophyta</taxon>
        <taxon>Polypodiopsida</taxon>
        <taxon>Polypodiidae</taxon>
        <taxon>Polypodiales</taxon>
        <taxon>Pteridineae</taxon>
        <taxon>Pteridaceae</taxon>
        <taxon>Vittarioideae</taxon>
        <taxon>Adiantum</taxon>
    </lineage>
</organism>
<evidence type="ECO:0000313" key="8">
    <source>
        <dbReference type="EMBL" id="KAI5082484.1"/>
    </source>
</evidence>
<evidence type="ECO:0000256" key="5">
    <source>
        <dbReference type="ARBA" id="ARBA00023294"/>
    </source>
</evidence>
<evidence type="ECO:0000256" key="3">
    <source>
        <dbReference type="ARBA" id="ARBA00022989"/>
    </source>
</evidence>
<comment type="caution">
    <text evidence="8">The sequence shown here is derived from an EMBL/GenBank/DDBJ whole genome shotgun (WGS) entry which is preliminary data.</text>
</comment>
<dbReference type="PANTHER" id="PTHR31419">
    <property type="entry name" value="PROTEIN PIN-LIKES 2"/>
    <property type="match status" value="1"/>
</dbReference>
<comment type="subcellular location">
    <subcellularLocation>
        <location evidence="1">Membrane</location>
        <topology evidence="1">Multi-pass membrane protein</topology>
    </subcellularLocation>
</comment>
<dbReference type="GO" id="GO:0009734">
    <property type="term" value="P:auxin-activated signaling pathway"/>
    <property type="evidence" value="ECO:0007669"/>
    <property type="project" value="UniProtKB-KW"/>
</dbReference>
<dbReference type="GO" id="GO:0080162">
    <property type="term" value="P:endoplasmic reticulum to cytosol auxin transport"/>
    <property type="evidence" value="ECO:0007669"/>
    <property type="project" value="InterPro"/>
</dbReference>
<feature type="transmembrane region" description="Helical" evidence="6">
    <location>
        <begin position="76"/>
        <end position="100"/>
    </location>
</feature>
<name>A0A9D4VA05_ADICA</name>
<keyword evidence="4 6" id="KW-0472">Membrane</keyword>
<dbReference type="Proteomes" id="UP000886520">
    <property type="component" value="Chromosome 2"/>
</dbReference>
<dbReference type="AlphaFoldDB" id="A0A9D4VA05"/>
<keyword evidence="5" id="KW-0927">Auxin signaling pathway</keyword>
<feature type="transmembrane region" description="Helical" evidence="6">
    <location>
        <begin position="306"/>
        <end position="327"/>
    </location>
</feature>
<dbReference type="GO" id="GO:0016020">
    <property type="term" value="C:membrane"/>
    <property type="evidence" value="ECO:0007669"/>
    <property type="project" value="UniProtKB-SubCell"/>
</dbReference>
<dbReference type="EMBL" id="JABFUD020000003">
    <property type="protein sequence ID" value="KAI5082484.1"/>
    <property type="molecule type" value="Genomic_DNA"/>
</dbReference>
<dbReference type="Pfam" id="PF03547">
    <property type="entry name" value="Mem_trans"/>
    <property type="match status" value="1"/>
</dbReference>
<keyword evidence="9" id="KW-1185">Reference proteome</keyword>
<evidence type="ECO:0000256" key="4">
    <source>
        <dbReference type="ARBA" id="ARBA00023136"/>
    </source>
</evidence>
<feature type="transmembrane region" description="Helical" evidence="6">
    <location>
        <begin position="12"/>
        <end position="30"/>
    </location>
</feature>
<reference evidence="8" key="1">
    <citation type="submission" date="2021-01" db="EMBL/GenBank/DDBJ databases">
        <title>Adiantum capillus-veneris genome.</title>
        <authorList>
            <person name="Fang Y."/>
            <person name="Liao Q."/>
        </authorList>
    </citation>
    <scope>NUCLEOTIDE SEQUENCE</scope>
    <source>
        <strain evidence="8">H3</strain>
        <tissue evidence="8">Leaf</tissue>
    </source>
</reference>
<dbReference type="EMBL" id="JABFUD020000003">
    <property type="protein sequence ID" value="KAI5081765.1"/>
    <property type="molecule type" value="Genomic_DNA"/>
</dbReference>
<keyword evidence="2 6" id="KW-0812">Transmembrane</keyword>
<sequence>MGPTSLALSIKFAVLPIAKVLIICSLGFLLATRRLGVLSPSGNKLLSKLVFVLFLPCLIITELGAVITLQKMIQWWFIPVNVLVAAVIGCIIGCIVVLIVRPPQEFVKLTIVMIGIGNIGNIPLVLVGSVCRDPSNFFGDADACTRDGVAYISFGQWVGAIIVYTFAYHMLSPPEETVSRDRLSNVDSSLTVRILEGEEDHDQAIMNTSQKDKWWKTKMMQFEQVAKALHLGDIFQPPVSSSIIALIIGATPMLKNLLLADGAPLSFLTDSMSILGNAMIPCILLALGGNLEGGPGSSKLGLRTTIAITLTRLFIMPPVGMGVVALADKLGFLPAGDRLFRFVLHLQHTMPSSILAGAVAAMHGVAQKEASSILFWEHITAIVSITIWLIVYFNIIF</sequence>
<keyword evidence="3 6" id="KW-1133">Transmembrane helix</keyword>
<evidence type="ECO:0000256" key="1">
    <source>
        <dbReference type="ARBA" id="ARBA00004141"/>
    </source>
</evidence>
<evidence type="ECO:0000313" key="9">
    <source>
        <dbReference type="Proteomes" id="UP000886520"/>
    </source>
</evidence>
<gene>
    <name evidence="7" type="ORF">GOP47_0001508</name>
    <name evidence="8" type="ORF">GOP47_0002227</name>
</gene>
<evidence type="ECO:0000256" key="6">
    <source>
        <dbReference type="SAM" id="Phobius"/>
    </source>
</evidence>
<feature type="transmembrane region" description="Helical" evidence="6">
    <location>
        <begin position="148"/>
        <end position="171"/>
    </location>
</feature>
<proteinExistence type="predicted"/>
<dbReference type="InterPro" id="IPR039305">
    <property type="entry name" value="PILS2/6"/>
</dbReference>
<evidence type="ECO:0000313" key="7">
    <source>
        <dbReference type="EMBL" id="KAI5081765.1"/>
    </source>
</evidence>
<protein>
    <submittedName>
        <fullName evidence="8">Uncharacterized protein</fullName>
    </submittedName>
</protein>
<feature type="transmembrane region" description="Helical" evidence="6">
    <location>
        <begin position="106"/>
        <end position="127"/>
    </location>
</feature>
<dbReference type="PANTHER" id="PTHR31419:SF1">
    <property type="entry name" value="PROTEIN PIN-LIKES 6"/>
    <property type="match status" value="1"/>
</dbReference>
<evidence type="ECO:0000256" key="2">
    <source>
        <dbReference type="ARBA" id="ARBA00022692"/>
    </source>
</evidence>